<evidence type="ECO:0000256" key="1">
    <source>
        <dbReference type="ARBA" id="ARBA00008591"/>
    </source>
</evidence>
<name>A0ABT4TAK4_9ACTN</name>
<keyword evidence="3" id="KW-1185">Reference proteome</keyword>
<dbReference type="Pfam" id="PF01865">
    <property type="entry name" value="PhoU_div"/>
    <property type="match status" value="1"/>
</dbReference>
<dbReference type="EMBL" id="JAPNUD010000193">
    <property type="protein sequence ID" value="MDA0646395.1"/>
    <property type="molecule type" value="Genomic_DNA"/>
</dbReference>
<dbReference type="InterPro" id="IPR038078">
    <property type="entry name" value="PhoU-like_sf"/>
</dbReference>
<dbReference type="InterPro" id="IPR018445">
    <property type="entry name" value="Put_Phosphate_transp_reg"/>
</dbReference>
<dbReference type="PANTHER" id="PTHR37298">
    <property type="entry name" value="UPF0111 PROTEIN YKAA"/>
    <property type="match status" value="1"/>
</dbReference>
<dbReference type="InterPro" id="IPR052912">
    <property type="entry name" value="UPF0111_domain"/>
</dbReference>
<evidence type="ECO:0000313" key="3">
    <source>
        <dbReference type="Proteomes" id="UP001212498"/>
    </source>
</evidence>
<proteinExistence type="inferred from homology"/>
<accession>A0ABT4TAK4</accession>
<sequence length="216" mass="24271">MKGGRLVRRLRRIRDLLTGHMDTALSDALLGQLKATKEGAWLAMAMIGGEVGRTGAHEQMRTIEHLGDEERRQLVEELESALITPIDREDLFRLSRSIDDVLDSLRDFVRESHLYRVPDQIRFTPLLDQVIVGIDALETAVRDLVSSPSAVPHDALEAKKAGSAIRRMYQYEISRIFSGELTNDRMKERELVRRLEIVGIAIGEAADAIADGAMKR</sequence>
<dbReference type="Gene3D" id="1.20.58.220">
    <property type="entry name" value="Phosphate transport system protein phou homolog 2, domain 2"/>
    <property type="match status" value="1"/>
</dbReference>
<dbReference type="Proteomes" id="UP001212498">
    <property type="component" value="Unassembled WGS sequence"/>
</dbReference>
<protein>
    <submittedName>
        <fullName evidence="2">DUF47 family protein</fullName>
    </submittedName>
</protein>
<evidence type="ECO:0000313" key="2">
    <source>
        <dbReference type="EMBL" id="MDA0646395.1"/>
    </source>
</evidence>
<gene>
    <name evidence="2" type="ORF">OUY24_37700</name>
</gene>
<reference evidence="2 3" key="1">
    <citation type="submission" date="2022-11" db="EMBL/GenBank/DDBJ databases">
        <title>Nonomuraea corallina sp. nov., a new species of the genus Nonomuraea isolated from sea side sediment in Thai sea.</title>
        <authorList>
            <person name="Ngamcharungchit C."/>
            <person name="Matsumoto A."/>
            <person name="Suriyachadkun C."/>
            <person name="Panbangred W."/>
            <person name="Inahashi Y."/>
            <person name="Intra B."/>
        </authorList>
    </citation>
    <scope>NUCLEOTIDE SEQUENCE [LARGE SCALE GENOMIC DNA]</scope>
    <source>
        <strain evidence="2 3">DSM 43553</strain>
    </source>
</reference>
<dbReference type="PANTHER" id="PTHR37298:SF1">
    <property type="entry name" value="UPF0111 PROTEIN YKAA"/>
    <property type="match status" value="1"/>
</dbReference>
<dbReference type="RefSeq" id="WP_261808368.1">
    <property type="nucleotide sequence ID" value="NZ_BAABFD010000027.1"/>
</dbReference>
<comment type="similarity">
    <text evidence="1">Belongs to the UPF0111 family.</text>
</comment>
<organism evidence="2 3">
    <name type="scientific">Nonomuraea ferruginea</name>
    <dbReference type="NCBI Taxonomy" id="46174"/>
    <lineage>
        <taxon>Bacteria</taxon>
        <taxon>Bacillati</taxon>
        <taxon>Actinomycetota</taxon>
        <taxon>Actinomycetes</taxon>
        <taxon>Streptosporangiales</taxon>
        <taxon>Streptosporangiaceae</taxon>
        <taxon>Nonomuraea</taxon>
    </lineage>
</organism>
<comment type="caution">
    <text evidence="2">The sequence shown here is derived from an EMBL/GenBank/DDBJ whole genome shotgun (WGS) entry which is preliminary data.</text>
</comment>